<dbReference type="Proteomes" id="UP000186917">
    <property type="component" value="Unassembled WGS sequence"/>
</dbReference>
<evidence type="ECO:0000313" key="1">
    <source>
        <dbReference type="EMBL" id="SIS78793.1"/>
    </source>
</evidence>
<dbReference type="AlphaFoldDB" id="A0A173MQ58"/>
<dbReference type="OrthoDB" id="676308at2"/>
<gene>
    <name evidence="1" type="ORF">SAMN05421788_1011207</name>
</gene>
<sequence>MKKLVVAILAVLYLGVSSGATLHLHFCMGKLLGVSLVDNDSHKCGKCGMKKSAAPGKSCCKDEHKLVKLEKDHTASAFIELMQAPVVYQPVHQYHAGITAIAEQPVLFPSPHSPPLASEVPLFVRNCVFRI</sequence>
<accession>A0A173MQ58</accession>
<dbReference type="EMBL" id="FTOR01000001">
    <property type="protein sequence ID" value="SIS78793.1"/>
    <property type="molecule type" value="Genomic_DNA"/>
</dbReference>
<reference evidence="2" key="1">
    <citation type="submission" date="2017-01" db="EMBL/GenBank/DDBJ databases">
        <authorList>
            <person name="Varghese N."/>
            <person name="Submissions S."/>
        </authorList>
    </citation>
    <scope>NUCLEOTIDE SEQUENCE [LARGE SCALE GENOMIC DNA]</scope>
    <source>
        <strain evidence="2">DSM 21054</strain>
    </source>
</reference>
<dbReference type="NCBIfam" id="NF047658">
    <property type="entry name" value="HYC_CC_PP"/>
    <property type="match status" value="1"/>
</dbReference>
<dbReference type="RefSeq" id="WP_076376601.1">
    <property type="nucleotide sequence ID" value="NZ_AP017422.1"/>
</dbReference>
<name>A0A173MQ58_9BACT</name>
<dbReference type="InterPro" id="IPR058512">
    <property type="entry name" value="DUF8199"/>
</dbReference>
<proteinExistence type="predicted"/>
<organism evidence="1 2">
    <name type="scientific">Filimonas lacunae</name>
    <dbReference type="NCBI Taxonomy" id="477680"/>
    <lineage>
        <taxon>Bacteria</taxon>
        <taxon>Pseudomonadati</taxon>
        <taxon>Bacteroidota</taxon>
        <taxon>Chitinophagia</taxon>
        <taxon>Chitinophagales</taxon>
        <taxon>Chitinophagaceae</taxon>
        <taxon>Filimonas</taxon>
    </lineage>
</organism>
<dbReference type="Pfam" id="PF26622">
    <property type="entry name" value="DUF8199"/>
    <property type="match status" value="1"/>
</dbReference>
<protein>
    <submittedName>
        <fullName evidence="1">Uncharacterized protein</fullName>
    </submittedName>
</protein>
<dbReference type="KEGG" id="fln:FLA_5827"/>
<dbReference type="InterPro" id="IPR058060">
    <property type="entry name" value="HYC_CC_PP"/>
</dbReference>
<keyword evidence="2" id="KW-1185">Reference proteome</keyword>
<evidence type="ECO:0000313" key="2">
    <source>
        <dbReference type="Proteomes" id="UP000186917"/>
    </source>
</evidence>
<dbReference type="STRING" id="477680.SAMN05421788_1011207"/>